<accession>A0A9P7MLC3</accession>
<evidence type="ECO:0000259" key="3">
    <source>
        <dbReference type="Pfam" id="PF17862"/>
    </source>
</evidence>
<feature type="non-terminal residue" evidence="4">
    <location>
        <position position="443"/>
    </location>
</feature>
<dbReference type="InterPro" id="IPR041569">
    <property type="entry name" value="AAA_lid_3"/>
</dbReference>
<evidence type="ECO:0000256" key="1">
    <source>
        <dbReference type="SAM" id="MobiDB-lite"/>
    </source>
</evidence>
<proteinExistence type="predicted"/>
<reference evidence="4" key="1">
    <citation type="journal article" date="2020" name="bioRxiv">
        <title>Whole genome comparisons of ergot fungi reveals the divergence and evolution of species within the genus Claviceps are the result of varying mechanisms driving genome evolution and host range expansion.</title>
        <authorList>
            <person name="Wyka S.A."/>
            <person name="Mondo S.J."/>
            <person name="Liu M."/>
            <person name="Dettman J."/>
            <person name="Nalam V."/>
            <person name="Broders K.D."/>
        </authorList>
    </citation>
    <scope>NUCLEOTIDE SEQUENCE</scope>
    <source>
        <strain evidence="4">CCC 1102</strain>
    </source>
</reference>
<feature type="domain" description="ATPase AAA-type core" evidence="2">
    <location>
        <begin position="220"/>
        <end position="347"/>
    </location>
</feature>
<dbReference type="GO" id="GO:0005524">
    <property type="term" value="F:ATP binding"/>
    <property type="evidence" value="ECO:0007669"/>
    <property type="project" value="InterPro"/>
</dbReference>
<dbReference type="Pfam" id="PF17862">
    <property type="entry name" value="AAA_lid_3"/>
    <property type="match status" value="1"/>
</dbReference>
<feature type="region of interest" description="Disordered" evidence="1">
    <location>
        <begin position="111"/>
        <end position="168"/>
    </location>
</feature>
<name>A0A9P7MLC3_9HYPO</name>
<evidence type="ECO:0000313" key="5">
    <source>
        <dbReference type="Proteomes" id="UP000784919"/>
    </source>
</evidence>
<feature type="domain" description="AAA ATPase AAA+ lid" evidence="3">
    <location>
        <begin position="373"/>
        <end position="408"/>
    </location>
</feature>
<dbReference type="PANTHER" id="PTHR23077">
    <property type="entry name" value="AAA-FAMILY ATPASE"/>
    <property type="match status" value="1"/>
</dbReference>
<comment type="caution">
    <text evidence="4">The sequence shown here is derived from an EMBL/GenBank/DDBJ whole genome shotgun (WGS) entry which is preliminary data.</text>
</comment>
<gene>
    <name evidence="4" type="ORF">E4U56_005055</name>
</gene>
<dbReference type="InterPro" id="IPR027417">
    <property type="entry name" value="P-loop_NTPase"/>
</dbReference>
<dbReference type="InterPro" id="IPR050168">
    <property type="entry name" value="AAA_ATPase_domain"/>
</dbReference>
<dbReference type="GO" id="GO:0016887">
    <property type="term" value="F:ATP hydrolysis activity"/>
    <property type="evidence" value="ECO:0007669"/>
    <property type="project" value="InterPro"/>
</dbReference>
<protein>
    <recommendedName>
        <fullName evidence="6">ATPase AAA-type core domain-containing protein</fullName>
    </recommendedName>
</protein>
<feature type="compositionally biased region" description="Acidic residues" evidence="1">
    <location>
        <begin position="75"/>
        <end position="88"/>
    </location>
</feature>
<dbReference type="AlphaFoldDB" id="A0A9P7MLC3"/>
<dbReference type="Proteomes" id="UP000784919">
    <property type="component" value="Unassembled WGS sequence"/>
</dbReference>
<dbReference type="Pfam" id="PF00004">
    <property type="entry name" value="AAA"/>
    <property type="match status" value="1"/>
</dbReference>
<dbReference type="Gene3D" id="3.40.50.300">
    <property type="entry name" value="P-loop containing nucleotide triphosphate hydrolases"/>
    <property type="match status" value="1"/>
</dbReference>
<dbReference type="Gene3D" id="1.10.8.60">
    <property type="match status" value="1"/>
</dbReference>
<evidence type="ECO:0008006" key="6">
    <source>
        <dbReference type="Google" id="ProtNLM"/>
    </source>
</evidence>
<evidence type="ECO:0000313" key="4">
    <source>
        <dbReference type="EMBL" id="KAG5959305.1"/>
    </source>
</evidence>
<sequence length="443" mass="49069">MAPSKSRITLRSRLESDIDRVLNQLESSNGGQRFKSTSDAYDAIQRSNSSLRRLKKRPLEDAIDRVLLFHKQEADDSSDSEAALEEAEAAAMGESNSGFLLNRQMVKLWHRDDSNASMTNSAEKSPAKKRRLQEASEDGSAPRVQSNGNAPPDVAVSTEQKQPPKKIQKLSRFSVEHLAESKPVGGLGALPTDLLELAWETLKLPGYDIAHGCKWSTGVVISGPRGMGKRTLVKNIAYQLGVPLVSLDMCFFDPERLEKNMIEAFDAVMAQSRCIISIGEVESYMARPGSALHNDFHTKAVHLFRLQMQRLQRTKGGDSNYFAIATTTNIDEVHPNVLQHGLFEEILKPEIPNYDARREVLTTVIGETVLGDDVNLDEVARLTHGFVPAEIAFIANKAKRLAITKFSDDDDAEIHGTEIKAAILAKDVEALEPLRYNMRPKAP</sequence>
<feature type="region of interest" description="Disordered" evidence="1">
    <location>
        <begin position="73"/>
        <end position="92"/>
    </location>
</feature>
<dbReference type="SUPFAM" id="SSF52540">
    <property type="entry name" value="P-loop containing nucleoside triphosphate hydrolases"/>
    <property type="match status" value="1"/>
</dbReference>
<evidence type="ECO:0000259" key="2">
    <source>
        <dbReference type="Pfam" id="PF00004"/>
    </source>
</evidence>
<dbReference type="InterPro" id="IPR003959">
    <property type="entry name" value="ATPase_AAA_core"/>
</dbReference>
<dbReference type="OrthoDB" id="27435at2759"/>
<dbReference type="EMBL" id="SRPS01000341">
    <property type="protein sequence ID" value="KAG5959305.1"/>
    <property type="molecule type" value="Genomic_DNA"/>
</dbReference>
<organism evidence="4 5">
    <name type="scientific">Claviceps arundinis</name>
    <dbReference type="NCBI Taxonomy" id="1623583"/>
    <lineage>
        <taxon>Eukaryota</taxon>
        <taxon>Fungi</taxon>
        <taxon>Dikarya</taxon>
        <taxon>Ascomycota</taxon>
        <taxon>Pezizomycotina</taxon>
        <taxon>Sordariomycetes</taxon>
        <taxon>Hypocreomycetidae</taxon>
        <taxon>Hypocreales</taxon>
        <taxon>Clavicipitaceae</taxon>
        <taxon>Claviceps</taxon>
    </lineage>
</organism>